<dbReference type="RefSeq" id="XP_060285418.1">
    <property type="nucleotide sequence ID" value="XM_060423801.1"/>
</dbReference>
<evidence type="ECO:0000259" key="8">
    <source>
        <dbReference type="PROSITE" id="PS50006"/>
    </source>
</evidence>
<dbReference type="InterPro" id="IPR036390">
    <property type="entry name" value="WH_DNA-bd_sf"/>
</dbReference>
<keyword evidence="4" id="KW-0804">Transcription</keyword>
<dbReference type="SUPFAM" id="SSF49879">
    <property type="entry name" value="SMAD/FHA domain"/>
    <property type="match status" value="1"/>
</dbReference>
<keyword evidence="2" id="KW-0805">Transcription regulation</keyword>
<dbReference type="CDD" id="cd00059">
    <property type="entry name" value="FH_FOX"/>
    <property type="match status" value="1"/>
</dbReference>
<feature type="compositionally biased region" description="Acidic residues" evidence="7">
    <location>
        <begin position="41"/>
        <end position="50"/>
    </location>
</feature>
<protein>
    <submittedName>
        <fullName evidence="10">Transcription factor</fullName>
    </submittedName>
</protein>
<dbReference type="InterPro" id="IPR018122">
    <property type="entry name" value="TF_fork_head_CS_1"/>
</dbReference>
<reference evidence="10" key="1">
    <citation type="submission" date="2023-06" db="EMBL/GenBank/DDBJ databases">
        <title>Genome-scale phylogeny and comparative genomics of the fungal order Sordariales.</title>
        <authorList>
            <consortium name="Lawrence Berkeley National Laboratory"/>
            <person name="Hensen N."/>
            <person name="Bonometti L."/>
            <person name="Westerberg I."/>
            <person name="Brannstrom I.O."/>
            <person name="Guillou S."/>
            <person name="Cros-Aarteil S."/>
            <person name="Calhoun S."/>
            <person name="Haridas S."/>
            <person name="Kuo A."/>
            <person name="Mondo S."/>
            <person name="Pangilinan J."/>
            <person name="Riley R."/>
            <person name="Labutti K."/>
            <person name="Andreopoulos B."/>
            <person name="Lipzen A."/>
            <person name="Chen C."/>
            <person name="Yanf M."/>
            <person name="Daum C."/>
            <person name="Ng V."/>
            <person name="Clum A."/>
            <person name="Steindorff A."/>
            <person name="Ohm R."/>
            <person name="Martin F."/>
            <person name="Silar P."/>
            <person name="Natvig D."/>
            <person name="Lalanne C."/>
            <person name="Gautier V."/>
            <person name="Ament-Velasquez S.L."/>
            <person name="Kruys A."/>
            <person name="Hutchinson M.I."/>
            <person name="Powell A.J."/>
            <person name="Barry K."/>
            <person name="Miller A.N."/>
            <person name="Grigoriev I.V."/>
            <person name="Debuchy R."/>
            <person name="Gladieux P."/>
            <person name="Thoren M.H."/>
            <person name="Johannesson H."/>
        </authorList>
    </citation>
    <scope>NUCLEOTIDE SEQUENCE</scope>
    <source>
        <strain evidence="10">8032-3</strain>
    </source>
</reference>
<dbReference type="GO" id="GO:0000978">
    <property type="term" value="F:RNA polymerase II cis-regulatory region sequence-specific DNA binding"/>
    <property type="evidence" value="ECO:0007669"/>
    <property type="project" value="TreeGrafter"/>
</dbReference>
<sequence length="673" mass="73115">MPPSSKRSQRTRRELRSDASDRPDDSSPSRPPKRRKKADDVPPEPAEEESSSILADQSGLTLADDDQIVTRVTQHLLTPPDQLVKASGDHSNSLHESNKDGVKAYAKISAQDWTYYVTTLKVNIGRSSDPPRADQDQEDGEETVQIDLGPSKLISRQHALIYFHNKEEKWYLLVNGRNALKVDGTSWRQGQSGPLSSGEVIEVGGIEMMFVLPIELSPLNVHEQYLQRAGITKPEASSSARPVRHPLPSGDSPTLQSSPQGKPARGQAFQKPLAPAPPHYKRPGTPPSASSRTVVEQAKSPHLDRTGPMLMNPNDVDLSLDSNKHIKPQYSYAQMITQAILNTDEEKLNLNGIYNFIMNNYSYYKHQPASGWQNSIRHNLSLNKAFEKVARSTDEPGKGMKWQLVPEVRDDMIRSAYRGGRGGHRGSSNPSSPSQLNYITQSPRDMTGRGDPMSARKRKVSPSGSPQPRSALRNSHLTPVRGSRKPLPHDAGIGADGSPLPRLRKTAASEVRLGDNPPASPTLTSSYLQEDGASFVTPAPHRVHPKLAPPSTAQRPSQHMPTSSPAPFWKYADIGSTPLKPAQFDLSPSKALGNLPASSSPPPASGKSPVASPTRAGREETQEAPSTADPDEDRGFDLTKGFQSIGSYHAPVGIGQEVKPATNGGTTRTNGNA</sequence>
<keyword evidence="11" id="KW-1185">Reference proteome</keyword>
<dbReference type="PROSITE" id="PS50039">
    <property type="entry name" value="FORK_HEAD_3"/>
    <property type="match status" value="1"/>
</dbReference>
<evidence type="ECO:0000313" key="11">
    <source>
        <dbReference type="Proteomes" id="UP001244011"/>
    </source>
</evidence>
<dbReference type="Pfam" id="PF00498">
    <property type="entry name" value="FHA"/>
    <property type="match status" value="1"/>
</dbReference>
<dbReference type="FunFam" id="1.10.10.10:FF:000030">
    <property type="entry name" value="Forkhead box protein K2"/>
    <property type="match status" value="1"/>
</dbReference>
<dbReference type="InterPro" id="IPR030456">
    <property type="entry name" value="TF_fork_head_CS_2"/>
</dbReference>
<feature type="domain" description="Fork-head" evidence="9">
    <location>
        <begin position="327"/>
        <end position="423"/>
    </location>
</feature>
<dbReference type="PROSITE" id="PS00658">
    <property type="entry name" value="FORK_HEAD_2"/>
    <property type="match status" value="1"/>
</dbReference>
<dbReference type="InterPro" id="IPR036388">
    <property type="entry name" value="WH-like_DNA-bd_sf"/>
</dbReference>
<proteinExistence type="predicted"/>
<evidence type="ECO:0000256" key="4">
    <source>
        <dbReference type="ARBA" id="ARBA00023163"/>
    </source>
</evidence>
<evidence type="ECO:0000256" key="3">
    <source>
        <dbReference type="ARBA" id="ARBA00023125"/>
    </source>
</evidence>
<dbReference type="Gene3D" id="2.60.200.20">
    <property type="match status" value="1"/>
</dbReference>
<dbReference type="SMART" id="SM00339">
    <property type="entry name" value="FH"/>
    <property type="match status" value="1"/>
</dbReference>
<feature type="compositionally biased region" description="Polar residues" evidence="7">
    <location>
        <begin position="551"/>
        <end position="565"/>
    </location>
</feature>
<comment type="subcellular location">
    <subcellularLocation>
        <location evidence="1 6">Nucleus</location>
    </subcellularLocation>
</comment>
<dbReference type="PANTHER" id="PTHR45881">
    <property type="entry name" value="CHECKPOINT SUPPRESSOR 1-LIKE, ISOFORM A-RELATED"/>
    <property type="match status" value="1"/>
</dbReference>
<feature type="region of interest" description="Disordered" evidence="7">
    <location>
        <begin position="536"/>
        <end position="673"/>
    </location>
</feature>
<keyword evidence="3 6" id="KW-0238">DNA-binding</keyword>
<keyword evidence="5 6" id="KW-0539">Nucleus</keyword>
<dbReference type="PRINTS" id="PR00053">
    <property type="entry name" value="FORKHEAD"/>
</dbReference>
<dbReference type="GO" id="GO:0000981">
    <property type="term" value="F:DNA-binding transcription factor activity, RNA polymerase II-specific"/>
    <property type="evidence" value="ECO:0007669"/>
    <property type="project" value="TreeGrafter"/>
</dbReference>
<evidence type="ECO:0000256" key="5">
    <source>
        <dbReference type="ARBA" id="ARBA00023242"/>
    </source>
</evidence>
<feature type="region of interest" description="Disordered" evidence="7">
    <location>
        <begin position="1"/>
        <end position="60"/>
    </location>
</feature>
<feature type="compositionally biased region" description="Polar residues" evidence="7">
    <location>
        <begin position="251"/>
        <end position="260"/>
    </location>
</feature>
<feature type="region of interest" description="Disordered" evidence="7">
    <location>
        <begin position="416"/>
        <end position="502"/>
    </location>
</feature>
<accession>A0AAJ0C2Z3</accession>
<evidence type="ECO:0000256" key="6">
    <source>
        <dbReference type="PROSITE-ProRule" id="PRU00089"/>
    </source>
</evidence>
<dbReference type="PROSITE" id="PS00657">
    <property type="entry name" value="FORK_HEAD_1"/>
    <property type="match status" value="1"/>
</dbReference>
<feature type="compositionally biased region" description="Low complexity" evidence="7">
    <location>
        <begin position="662"/>
        <end position="673"/>
    </location>
</feature>
<dbReference type="InterPro" id="IPR000253">
    <property type="entry name" value="FHA_dom"/>
</dbReference>
<dbReference type="Proteomes" id="UP001244011">
    <property type="component" value="Unassembled WGS sequence"/>
</dbReference>
<feature type="compositionally biased region" description="Polar residues" evidence="7">
    <location>
        <begin position="435"/>
        <end position="444"/>
    </location>
</feature>
<dbReference type="GeneID" id="85306988"/>
<feature type="domain" description="FHA" evidence="8">
    <location>
        <begin position="122"/>
        <end position="187"/>
    </location>
</feature>
<evidence type="ECO:0000256" key="7">
    <source>
        <dbReference type="SAM" id="MobiDB-lite"/>
    </source>
</evidence>
<dbReference type="InterPro" id="IPR001766">
    <property type="entry name" value="Fork_head_dom"/>
</dbReference>
<comment type="caution">
    <text evidence="10">The sequence shown here is derived from an EMBL/GenBank/DDBJ whole genome shotgun (WGS) entry which is preliminary data.</text>
</comment>
<feature type="compositionally biased region" description="Polar residues" evidence="7">
    <location>
        <begin position="462"/>
        <end position="477"/>
    </location>
</feature>
<dbReference type="CDD" id="cd22701">
    <property type="entry name" value="FHA_FKH1-like"/>
    <property type="match status" value="1"/>
</dbReference>
<organism evidence="10 11">
    <name type="scientific">Phialemonium atrogriseum</name>
    <dbReference type="NCBI Taxonomy" id="1093897"/>
    <lineage>
        <taxon>Eukaryota</taxon>
        <taxon>Fungi</taxon>
        <taxon>Dikarya</taxon>
        <taxon>Ascomycota</taxon>
        <taxon>Pezizomycotina</taxon>
        <taxon>Sordariomycetes</taxon>
        <taxon>Sordariomycetidae</taxon>
        <taxon>Cephalothecales</taxon>
        <taxon>Cephalothecaceae</taxon>
        <taxon>Phialemonium</taxon>
    </lineage>
</organism>
<feature type="region of interest" description="Disordered" evidence="7">
    <location>
        <begin position="232"/>
        <end position="310"/>
    </location>
</feature>
<feature type="compositionally biased region" description="Basic and acidic residues" evidence="7">
    <location>
        <begin position="11"/>
        <end position="27"/>
    </location>
</feature>
<dbReference type="AlphaFoldDB" id="A0AAJ0C2Z3"/>
<evidence type="ECO:0000259" key="9">
    <source>
        <dbReference type="PROSITE" id="PS50039"/>
    </source>
</evidence>
<evidence type="ECO:0000256" key="1">
    <source>
        <dbReference type="ARBA" id="ARBA00004123"/>
    </source>
</evidence>
<dbReference type="PROSITE" id="PS50006">
    <property type="entry name" value="FHA_DOMAIN"/>
    <property type="match status" value="1"/>
</dbReference>
<name>A0AAJ0C2Z3_9PEZI</name>
<dbReference type="SUPFAM" id="SSF46785">
    <property type="entry name" value="Winged helix' DNA-binding domain"/>
    <property type="match status" value="1"/>
</dbReference>
<feature type="DNA-binding region" description="Fork-head" evidence="6">
    <location>
        <begin position="327"/>
        <end position="423"/>
    </location>
</feature>
<dbReference type="EMBL" id="MU839003">
    <property type="protein sequence ID" value="KAK1769205.1"/>
    <property type="molecule type" value="Genomic_DNA"/>
</dbReference>
<evidence type="ECO:0000313" key="10">
    <source>
        <dbReference type="EMBL" id="KAK1769205.1"/>
    </source>
</evidence>
<dbReference type="InterPro" id="IPR008984">
    <property type="entry name" value="SMAD_FHA_dom_sf"/>
</dbReference>
<gene>
    <name evidence="10" type="ORF">QBC33DRAFT_346804</name>
</gene>
<dbReference type="PANTHER" id="PTHR45881:SF1">
    <property type="entry name" value="FORK HEAD PROTEIN HOMOLOG 2"/>
    <property type="match status" value="1"/>
</dbReference>
<dbReference type="GO" id="GO:0005634">
    <property type="term" value="C:nucleus"/>
    <property type="evidence" value="ECO:0007669"/>
    <property type="project" value="UniProtKB-SubCell"/>
</dbReference>
<evidence type="ECO:0000256" key="2">
    <source>
        <dbReference type="ARBA" id="ARBA00023015"/>
    </source>
</evidence>
<dbReference type="Pfam" id="PF00250">
    <property type="entry name" value="Forkhead"/>
    <property type="match status" value="1"/>
</dbReference>
<dbReference type="Gene3D" id="1.10.10.10">
    <property type="entry name" value="Winged helix-like DNA-binding domain superfamily/Winged helix DNA-binding domain"/>
    <property type="match status" value="1"/>
</dbReference>